<protein>
    <submittedName>
        <fullName evidence="2">Uncharacterized protein</fullName>
    </submittedName>
</protein>
<dbReference type="Proteomes" id="UP000002861">
    <property type="component" value="Chromosome"/>
</dbReference>
<dbReference type="PaxDb" id="435590-BVU_1441"/>
<dbReference type="EMBL" id="CP000139">
    <property type="protein sequence ID" value="ABR39128.1"/>
    <property type="molecule type" value="Genomic_DNA"/>
</dbReference>
<accession>A6L0B4</accession>
<evidence type="ECO:0000313" key="3">
    <source>
        <dbReference type="Proteomes" id="UP000002861"/>
    </source>
</evidence>
<proteinExistence type="predicted"/>
<keyword evidence="1" id="KW-0812">Transmembrane</keyword>
<dbReference type="AlphaFoldDB" id="A6L0B4"/>
<feature type="transmembrane region" description="Helical" evidence="1">
    <location>
        <begin position="38"/>
        <end position="59"/>
    </location>
</feature>
<sequence>MRLVREYLKKRFSGSAEFSSYTVIAFCKQISLETKCKGSYHLIVVVHSHIGISVLYAYYFGSFLFKQSIGVYNNLTQVSDLDLDRHSVGFKSIQPLVVFNDRHIQIFRFSPSDFSHNRHDF</sequence>
<evidence type="ECO:0000313" key="2">
    <source>
        <dbReference type="EMBL" id="ABR39128.1"/>
    </source>
</evidence>
<gene>
    <name evidence="2" type="ordered locus">BVU_1441</name>
</gene>
<keyword evidence="1" id="KW-0472">Membrane</keyword>
<name>A6L0B4_PHOV8</name>
<keyword evidence="1" id="KW-1133">Transmembrane helix</keyword>
<organism evidence="2 3">
    <name type="scientific">Phocaeicola vulgatus (strain ATCC 8482 / DSM 1447 / JCM 5826 / CCUG 4940 / NBRC 14291 / NCTC 11154)</name>
    <name type="common">Bacteroides vulgatus</name>
    <dbReference type="NCBI Taxonomy" id="435590"/>
    <lineage>
        <taxon>Bacteria</taxon>
        <taxon>Pseudomonadati</taxon>
        <taxon>Bacteroidota</taxon>
        <taxon>Bacteroidia</taxon>
        <taxon>Bacteroidales</taxon>
        <taxon>Bacteroidaceae</taxon>
        <taxon>Phocaeicola</taxon>
    </lineage>
</organism>
<dbReference type="HOGENOM" id="CLU_2033505_0_0_10"/>
<evidence type="ECO:0000256" key="1">
    <source>
        <dbReference type="SAM" id="Phobius"/>
    </source>
</evidence>
<dbReference type="KEGG" id="bvu:BVU_1441"/>
<reference evidence="2 3" key="1">
    <citation type="journal article" date="2007" name="PLoS Biol.">
        <title>Evolution of symbiotic bacteria in the distal human intestine.</title>
        <authorList>
            <person name="Xu J."/>
            <person name="Mahowald M.A."/>
            <person name="Ley R.E."/>
            <person name="Lozupone C.A."/>
            <person name="Hamady M."/>
            <person name="Martens E.C."/>
            <person name="Henrissat B."/>
            <person name="Coutinho P.M."/>
            <person name="Minx P."/>
            <person name="Latreille P."/>
            <person name="Cordum H."/>
            <person name="Van Brunt A."/>
            <person name="Kim K."/>
            <person name="Fulton R.S."/>
            <person name="Fulton L.A."/>
            <person name="Clifton S.W."/>
            <person name="Wilson R.K."/>
            <person name="Knight R.D."/>
            <person name="Gordon J.I."/>
        </authorList>
    </citation>
    <scope>NUCLEOTIDE SEQUENCE [LARGE SCALE GENOMIC DNA]</scope>
    <source>
        <strain evidence="3">ATCC 8482 / DSM 1447 / JCM 5826 / CCUG 4940 / NBRC 14291 / NCTC 11154</strain>
    </source>
</reference>